<dbReference type="InParanoid" id="A0A6L2Q2P3"/>
<dbReference type="AlphaFoldDB" id="A0A6L2Q2P3"/>
<name>A0A6L2Q2P3_COPFO</name>
<gene>
    <name evidence="1" type="ORF">Cfor_05733</name>
</gene>
<proteinExistence type="predicted"/>
<dbReference type="OrthoDB" id="8188373at2759"/>
<organism evidence="1 2">
    <name type="scientific">Coptotermes formosanus</name>
    <name type="common">Formosan subterranean termite</name>
    <dbReference type="NCBI Taxonomy" id="36987"/>
    <lineage>
        <taxon>Eukaryota</taxon>
        <taxon>Metazoa</taxon>
        <taxon>Ecdysozoa</taxon>
        <taxon>Arthropoda</taxon>
        <taxon>Hexapoda</taxon>
        <taxon>Insecta</taxon>
        <taxon>Pterygota</taxon>
        <taxon>Neoptera</taxon>
        <taxon>Polyneoptera</taxon>
        <taxon>Dictyoptera</taxon>
        <taxon>Blattodea</taxon>
        <taxon>Blattoidea</taxon>
        <taxon>Termitoidae</taxon>
        <taxon>Rhinotermitidae</taxon>
        <taxon>Coptotermes</taxon>
    </lineage>
</organism>
<comment type="caution">
    <text evidence="1">The sequence shown here is derived from an EMBL/GenBank/DDBJ whole genome shotgun (WGS) entry which is preliminary data.</text>
</comment>
<dbReference type="EMBL" id="BLKM01009501">
    <property type="protein sequence ID" value="GFG37035.1"/>
    <property type="molecule type" value="Genomic_DNA"/>
</dbReference>
<reference evidence="2" key="1">
    <citation type="submission" date="2020-01" db="EMBL/GenBank/DDBJ databases">
        <title>Draft genome sequence of the Termite Coptotermes fromosanus.</title>
        <authorList>
            <person name="Itakura S."/>
            <person name="Yosikawa Y."/>
            <person name="Umezawa K."/>
        </authorList>
    </citation>
    <scope>NUCLEOTIDE SEQUENCE [LARGE SCALE GENOMIC DNA]</scope>
</reference>
<dbReference type="Proteomes" id="UP000502823">
    <property type="component" value="Unassembled WGS sequence"/>
</dbReference>
<accession>A0A6L2Q2P3</accession>
<evidence type="ECO:0000313" key="2">
    <source>
        <dbReference type="Proteomes" id="UP000502823"/>
    </source>
</evidence>
<evidence type="ECO:0000313" key="1">
    <source>
        <dbReference type="EMBL" id="GFG37035.1"/>
    </source>
</evidence>
<protein>
    <submittedName>
        <fullName evidence="1">Uncharacterized protein</fullName>
    </submittedName>
</protein>
<keyword evidence="2" id="KW-1185">Reference proteome</keyword>
<sequence length="547" mass="61519">MRTCGKILSDLADNTSPDVKPADIVSKRVSESAQNLIVGNRQSSYHDFVPSEFDIFPSKPVQESVLETTEVVYKPIASVDQSDLEFLIPADETYIDLDIKLYIRGKLTSKDGTPLDNDLTSVTNNYLHSLFSQCGVSLNGITIIQATELYNYRSFLETILTYSSDAAATHLTNAFWYIDNEMEKYIATYATFHSTYYGVRLQIKFPKAKSGFYLMNNDVASETTFKFLDALLRVNRIRPNPQIEVAHNTVSSKGGKAKYNITIVELKSFTFSSGSQSLSIDNAVLGQIPKRLLFTMIPSGGLSLHTRHNKTTLMAHKTLFEESGKHHYNTGLQITPETYINGCFVLLLDLTPDRAASVTLQIPITEHKTRVIYRSSIRRASTMSAGTLLTEGTASDAPTTRATELDECNPYVENISPLFDPKSVLLRRTFFIYEDYSKYVSVGFYPARDYQVFAEFGASKKRPILLPEQHVRTFAEHLPRLYDAVCREEHYPCVDGDFKLILYIRALADVITYATAALSSIENIEPATSANKAIHYPQLYEELKTIM</sequence>